<reference evidence="2 3" key="1">
    <citation type="submission" date="2024-03" db="EMBL/GenBank/DDBJ databases">
        <title>Aureococcus anophagefferens CCMP1851 and Kratosvirus quantuckense: Draft genome of a second virus-susceptible host strain in the model system.</title>
        <authorList>
            <person name="Chase E."/>
            <person name="Truchon A.R."/>
            <person name="Schepens W."/>
            <person name="Wilhelm S.W."/>
        </authorList>
    </citation>
    <scope>NUCLEOTIDE SEQUENCE [LARGE SCALE GENOMIC DNA]</scope>
    <source>
        <strain evidence="2 3">CCMP1851</strain>
    </source>
</reference>
<organism evidence="2 3">
    <name type="scientific">Aureococcus anophagefferens</name>
    <name type="common">Harmful bloom alga</name>
    <dbReference type="NCBI Taxonomy" id="44056"/>
    <lineage>
        <taxon>Eukaryota</taxon>
        <taxon>Sar</taxon>
        <taxon>Stramenopiles</taxon>
        <taxon>Ochrophyta</taxon>
        <taxon>Pelagophyceae</taxon>
        <taxon>Pelagomonadales</taxon>
        <taxon>Pelagomonadaceae</taxon>
        <taxon>Aureococcus</taxon>
    </lineage>
</organism>
<feature type="transmembrane region" description="Helical" evidence="1">
    <location>
        <begin position="76"/>
        <end position="96"/>
    </location>
</feature>
<accession>A0ABR1FKV7</accession>
<dbReference type="Pfam" id="PF07690">
    <property type="entry name" value="MFS_1"/>
    <property type="match status" value="1"/>
</dbReference>
<evidence type="ECO:0008006" key="4">
    <source>
        <dbReference type="Google" id="ProtNLM"/>
    </source>
</evidence>
<evidence type="ECO:0000313" key="3">
    <source>
        <dbReference type="Proteomes" id="UP001363151"/>
    </source>
</evidence>
<feature type="transmembrane region" description="Helical" evidence="1">
    <location>
        <begin position="158"/>
        <end position="178"/>
    </location>
</feature>
<keyword evidence="1" id="KW-0812">Transmembrane</keyword>
<dbReference type="EMBL" id="JBBJCI010000366">
    <property type="protein sequence ID" value="KAK7232731.1"/>
    <property type="molecule type" value="Genomic_DNA"/>
</dbReference>
<proteinExistence type="predicted"/>
<dbReference type="Proteomes" id="UP001363151">
    <property type="component" value="Unassembled WGS sequence"/>
</dbReference>
<evidence type="ECO:0000313" key="2">
    <source>
        <dbReference type="EMBL" id="KAK7232731.1"/>
    </source>
</evidence>
<comment type="caution">
    <text evidence="2">The sequence shown here is derived from an EMBL/GenBank/DDBJ whole genome shotgun (WGS) entry which is preliminary data.</text>
</comment>
<feature type="transmembrane region" description="Helical" evidence="1">
    <location>
        <begin position="41"/>
        <end position="64"/>
    </location>
</feature>
<feature type="transmembrane region" description="Helical" evidence="1">
    <location>
        <begin position="405"/>
        <end position="424"/>
    </location>
</feature>
<gene>
    <name evidence="2" type="ORF">SO694_00037119</name>
</gene>
<dbReference type="Gene3D" id="1.20.1250.20">
    <property type="entry name" value="MFS general substrate transporter like domains"/>
    <property type="match status" value="2"/>
</dbReference>
<name>A0ABR1FKV7_AURAN</name>
<dbReference type="PANTHER" id="PTHR23521">
    <property type="entry name" value="TRANSPORTER MFS SUPERFAMILY"/>
    <property type="match status" value="1"/>
</dbReference>
<feature type="transmembrane region" description="Helical" evidence="1">
    <location>
        <begin position="198"/>
        <end position="220"/>
    </location>
</feature>
<dbReference type="PANTHER" id="PTHR23521:SF3">
    <property type="entry name" value="MFS TRANSPORTER"/>
    <property type="match status" value="1"/>
</dbReference>
<keyword evidence="1" id="KW-0472">Membrane</keyword>
<evidence type="ECO:0000256" key="1">
    <source>
        <dbReference type="SAM" id="Phobius"/>
    </source>
</evidence>
<keyword evidence="3" id="KW-1185">Reference proteome</keyword>
<keyword evidence="1" id="KW-1133">Transmembrane helix</keyword>
<dbReference type="InterPro" id="IPR011701">
    <property type="entry name" value="MFS"/>
</dbReference>
<dbReference type="CDD" id="cd06174">
    <property type="entry name" value="MFS"/>
    <property type="match status" value="1"/>
</dbReference>
<dbReference type="SUPFAM" id="SSF103473">
    <property type="entry name" value="MFS general substrate transporter"/>
    <property type="match status" value="1"/>
</dbReference>
<feature type="transmembrane region" description="Helical" evidence="1">
    <location>
        <begin position="271"/>
        <end position="300"/>
    </location>
</feature>
<feature type="transmembrane region" description="Helical" evidence="1">
    <location>
        <begin position="369"/>
        <end position="393"/>
    </location>
</feature>
<dbReference type="InterPro" id="IPR036259">
    <property type="entry name" value="MFS_trans_sf"/>
</dbReference>
<protein>
    <recommendedName>
        <fullName evidence="4">Major facilitator superfamily (MFS) profile domain-containing protein</fullName>
    </recommendedName>
</protein>
<sequence>MDEGLLSRGSEGVEISATTSYAALPPGHTEQPTAKSWRACAVLAVSVLLSMSTWLSASVVLPYLEAYFRIDEDDAPLLTISVQLGFVVCAVAQAIVQLPDRCNCRRLMCAGGLVACVANLAMLACRAFWHALVARFFTGVAMALIYPPSTKVLATWFAARRGFAMSFLVGAISPGSALPNLVKAMPGGAGLWESRRGFVLLTVVTTGLTLVGAVMPVALLGDGPFPFPASTKFRASNLLKIARNGPGMLVIAAYCGHNWELYGAWSSIPSFFAAGVFGARAAAVLAFLAITMGGVAAVVLGQCGDAYGRAKFCVACSLVSCACDVAVGLCGAAAPKAATAALVLVWGFFLVPDSPQYSTLITELFEPELVGTALVLTQALGYVCTMPSIYLIPKLAEVPGVRWRWTFASLAPGAALAVACMLRLDASQRREGRMALSTQEAA</sequence>